<accession>A0A2T0KH24</accession>
<dbReference type="SUPFAM" id="SSF48452">
    <property type="entry name" value="TPR-like"/>
    <property type="match status" value="2"/>
</dbReference>
<dbReference type="InterPro" id="IPR042197">
    <property type="entry name" value="Apaf_helical"/>
</dbReference>
<dbReference type="InterPro" id="IPR027417">
    <property type="entry name" value="P-loop_NTPase"/>
</dbReference>
<evidence type="ECO:0000256" key="2">
    <source>
        <dbReference type="PROSITE-ProRule" id="PRU00339"/>
    </source>
</evidence>
<feature type="repeat" description="TPR" evidence="2">
    <location>
        <begin position="607"/>
        <end position="640"/>
    </location>
</feature>
<dbReference type="InterPro" id="IPR011990">
    <property type="entry name" value="TPR-like_helical_dom_sf"/>
</dbReference>
<evidence type="ECO:0000259" key="3">
    <source>
        <dbReference type="Pfam" id="PF00931"/>
    </source>
</evidence>
<dbReference type="Pfam" id="PF00931">
    <property type="entry name" value="NB-ARC"/>
    <property type="match status" value="1"/>
</dbReference>
<dbReference type="EMBL" id="PVMZ01000004">
    <property type="protein sequence ID" value="PRX22736.1"/>
    <property type="molecule type" value="Genomic_DNA"/>
</dbReference>
<gene>
    <name evidence="4" type="ORF">CLV67_104264</name>
</gene>
<dbReference type="PROSITE" id="PS50005">
    <property type="entry name" value="TPR"/>
    <property type="match status" value="4"/>
</dbReference>
<reference evidence="4 5" key="1">
    <citation type="submission" date="2018-03" db="EMBL/GenBank/DDBJ databases">
        <title>Genomic Encyclopedia of Archaeal and Bacterial Type Strains, Phase II (KMG-II): from individual species to whole genera.</title>
        <authorList>
            <person name="Goeker M."/>
        </authorList>
    </citation>
    <scope>NUCLEOTIDE SEQUENCE [LARGE SCALE GENOMIC DNA]</scope>
    <source>
        <strain evidence="4 5">DSM 43146</strain>
    </source>
</reference>
<organism evidence="4 5">
    <name type="scientific">Actinoplanes italicus</name>
    <dbReference type="NCBI Taxonomy" id="113567"/>
    <lineage>
        <taxon>Bacteria</taxon>
        <taxon>Bacillati</taxon>
        <taxon>Actinomycetota</taxon>
        <taxon>Actinomycetes</taxon>
        <taxon>Micromonosporales</taxon>
        <taxon>Micromonosporaceae</taxon>
        <taxon>Actinoplanes</taxon>
    </lineage>
</organism>
<dbReference type="InterPro" id="IPR036388">
    <property type="entry name" value="WH-like_DNA-bd_sf"/>
</dbReference>
<keyword evidence="1" id="KW-0677">Repeat</keyword>
<comment type="caution">
    <text evidence="4">The sequence shown here is derived from an EMBL/GenBank/DDBJ whole genome shotgun (WGS) entry which is preliminary data.</text>
</comment>
<dbReference type="InterPro" id="IPR019734">
    <property type="entry name" value="TPR_rpt"/>
</dbReference>
<dbReference type="Gene3D" id="3.40.50.300">
    <property type="entry name" value="P-loop containing nucleotide triphosphate hydrolases"/>
    <property type="match status" value="1"/>
</dbReference>
<dbReference type="SMART" id="SM00028">
    <property type="entry name" value="TPR"/>
    <property type="match status" value="7"/>
</dbReference>
<dbReference type="Gene3D" id="1.10.8.430">
    <property type="entry name" value="Helical domain of apoptotic protease-activating factors"/>
    <property type="match status" value="1"/>
</dbReference>
<dbReference type="AlphaFoldDB" id="A0A2T0KH24"/>
<proteinExistence type="predicted"/>
<evidence type="ECO:0000256" key="1">
    <source>
        <dbReference type="ARBA" id="ARBA00022737"/>
    </source>
</evidence>
<dbReference type="OrthoDB" id="7628974at2"/>
<evidence type="ECO:0000313" key="4">
    <source>
        <dbReference type="EMBL" id="PRX22736.1"/>
    </source>
</evidence>
<dbReference type="PANTHER" id="PTHR10098">
    <property type="entry name" value="RAPSYN-RELATED"/>
    <property type="match status" value="1"/>
</dbReference>
<dbReference type="GO" id="GO:0043531">
    <property type="term" value="F:ADP binding"/>
    <property type="evidence" value="ECO:0007669"/>
    <property type="project" value="InterPro"/>
</dbReference>
<feature type="repeat" description="TPR" evidence="2">
    <location>
        <begin position="567"/>
        <end position="600"/>
    </location>
</feature>
<dbReference type="Gene3D" id="1.10.10.10">
    <property type="entry name" value="Winged helix-like DNA-binding domain superfamily/Winged helix DNA-binding domain"/>
    <property type="match status" value="1"/>
</dbReference>
<protein>
    <submittedName>
        <fullName evidence="4">Tetratricopeptide repeat protein</fullName>
    </submittedName>
</protein>
<dbReference type="Proteomes" id="UP000239415">
    <property type="component" value="Unassembled WGS sequence"/>
</dbReference>
<feature type="repeat" description="TPR" evidence="2">
    <location>
        <begin position="647"/>
        <end position="680"/>
    </location>
</feature>
<dbReference type="PRINTS" id="PR00364">
    <property type="entry name" value="DISEASERSIST"/>
</dbReference>
<feature type="repeat" description="TPR" evidence="2">
    <location>
        <begin position="807"/>
        <end position="840"/>
    </location>
</feature>
<keyword evidence="5" id="KW-1185">Reference proteome</keyword>
<sequence length="863" mass="93280">MVTLSEDAFGTLPDPAQASSFDDLADWLRRLKVWAGDPSYETIKDRVNAAWTAAGRPAGELATKSTVAYCFRPGRRRLDTDLVLAVVQAMHPDTGYVASWRQALRVVSGEIEAVSQVRVQDSLPQDLAGFTGRAGEIERLHHALRGGDAVVISAIAGMAGVGKTQLAVHAGHLLHRERPFDQVLFVNLRGFDPDPAQPPAGPAAVLEGFLRLLGMPGQQIPHTLDARAAAYRKCLTGIRALVVLDNAAAVEQVRPLLPATPGCLTLVTSRRSLAGLQPATHLSVDVFAPDEALALLAQAVPGVPVGQDPHAAARIVQRCGYLPLALSLIAGHIRNTPGWTLTDHADRLDERHQDRRLDTAVELALNLSYQHLPAQRRRLFRLAALHPGEDLDAYAAAALADIDLPAARDHLHHLCRDHLLQQSAPGRYTFHDLVRVYATVRATDEDRPAERRTALTRLFDFYLAAAATAMNTLHPAEAHRRPVIPPAGTPAPDLTDADTAREWLDTERPALVAVAVHTAGHGWPSHTTRLSRTLFRYLDGGHHTDALTVHGHAHHAARDSGDATGQAHALTNLGAAHSSLGRHGPAIEHYQQARELFRQAGDPAGEARTLINLGAVAAQTGQYRTATDRFEQALILHRQTGDRTGEASAHNNLGDVEGRLGHHRVAVEHFEQALALHRQAGNRDGEARTLNSLGEVELRWGRNGPAGDHLRQARTLSRRLGNHAGEAWALDSLGTLDTRLGRPAQAARHHQQALTIFRDTGERDGEAQALNGLGEAAHTTGDTADALTHHTAAHIAAADTGNREQQARALTGLGHVHHTLGDPALAREHYRHALALYTDLGMPEADQVRTHLAALDDNAAEQR</sequence>
<evidence type="ECO:0000313" key="5">
    <source>
        <dbReference type="Proteomes" id="UP000239415"/>
    </source>
</evidence>
<dbReference type="Gene3D" id="1.25.40.10">
    <property type="entry name" value="Tetratricopeptide repeat domain"/>
    <property type="match status" value="2"/>
</dbReference>
<dbReference type="SUPFAM" id="SSF52540">
    <property type="entry name" value="P-loop containing nucleoside triphosphate hydrolases"/>
    <property type="match status" value="1"/>
</dbReference>
<feature type="domain" description="NB-ARC" evidence="3">
    <location>
        <begin position="136"/>
        <end position="300"/>
    </location>
</feature>
<keyword evidence="2" id="KW-0802">TPR repeat</keyword>
<name>A0A2T0KH24_9ACTN</name>
<dbReference type="InterPro" id="IPR002182">
    <property type="entry name" value="NB-ARC"/>
</dbReference>
<dbReference type="Pfam" id="PF13424">
    <property type="entry name" value="TPR_12"/>
    <property type="match status" value="4"/>
</dbReference>